<comment type="caution">
    <text evidence="1">The sequence shown here is derived from an EMBL/GenBank/DDBJ whole genome shotgun (WGS) entry which is preliminary data.</text>
</comment>
<dbReference type="EMBL" id="JAERTX010000017">
    <property type="protein sequence ID" value="MBM9461477.1"/>
    <property type="molecule type" value="Genomic_DNA"/>
</dbReference>
<sequence length="146" mass="15435">MTSLQQLTADIHRLIPLMGSMGIEIVEADGGTAAARIPAAPNVNHFGSMYAGSLFTVAEVLGGVLSYAGLAAEGAVPLVKSVTIDFLRPATTSVLARASLDDDELKDTLARYAEHGKADFELVAEVTDEAGTVVARTRGLYQLRRF</sequence>
<dbReference type="CDD" id="cd03443">
    <property type="entry name" value="PaaI_thioesterase"/>
    <property type="match status" value="1"/>
</dbReference>
<dbReference type="AlphaFoldDB" id="A0A938Y3E0"/>
<dbReference type="Gene3D" id="3.10.129.10">
    <property type="entry name" value="Hotdog Thioesterase"/>
    <property type="match status" value="1"/>
</dbReference>
<dbReference type="SUPFAM" id="SSF54637">
    <property type="entry name" value="Thioesterase/thiol ester dehydrase-isomerase"/>
    <property type="match status" value="1"/>
</dbReference>
<dbReference type="InterPro" id="IPR029069">
    <property type="entry name" value="HotDog_dom_sf"/>
</dbReference>
<keyword evidence="2" id="KW-1185">Reference proteome</keyword>
<dbReference type="InterPro" id="IPR027961">
    <property type="entry name" value="DUF4442"/>
</dbReference>
<dbReference type="RefSeq" id="WP_205292794.1">
    <property type="nucleotide sequence ID" value="NZ_CP074406.1"/>
</dbReference>
<reference evidence="1" key="1">
    <citation type="submission" date="2021-01" db="EMBL/GenBank/DDBJ databases">
        <title>Novel species in genus Nocardioides.</title>
        <authorList>
            <person name="Zhang G."/>
        </authorList>
    </citation>
    <scope>NUCLEOTIDE SEQUENCE</scope>
    <source>
        <strain evidence="1">Zg-536</strain>
    </source>
</reference>
<name>A0A938Y3E0_9ACTN</name>
<organism evidence="1 2">
    <name type="scientific">Nocardioides faecalis</name>
    <dbReference type="NCBI Taxonomy" id="2803858"/>
    <lineage>
        <taxon>Bacteria</taxon>
        <taxon>Bacillati</taxon>
        <taxon>Actinomycetota</taxon>
        <taxon>Actinomycetes</taxon>
        <taxon>Propionibacteriales</taxon>
        <taxon>Nocardioidaceae</taxon>
        <taxon>Nocardioides</taxon>
    </lineage>
</organism>
<protein>
    <submittedName>
        <fullName evidence="1">YiiD C-terminal domain-containing protein</fullName>
    </submittedName>
</protein>
<accession>A0A938Y3E0</accession>
<dbReference type="Pfam" id="PF14539">
    <property type="entry name" value="DUF4442"/>
    <property type="match status" value="1"/>
</dbReference>
<proteinExistence type="predicted"/>
<gene>
    <name evidence="1" type="ORF">JK386_16355</name>
</gene>
<evidence type="ECO:0000313" key="1">
    <source>
        <dbReference type="EMBL" id="MBM9461477.1"/>
    </source>
</evidence>
<dbReference type="Proteomes" id="UP000663791">
    <property type="component" value="Unassembled WGS sequence"/>
</dbReference>
<evidence type="ECO:0000313" key="2">
    <source>
        <dbReference type="Proteomes" id="UP000663791"/>
    </source>
</evidence>